<dbReference type="GO" id="GO:0008270">
    <property type="term" value="F:zinc ion binding"/>
    <property type="evidence" value="ECO:0007669"/>
    <property type="project" value="InterPro"/>
</dbReference>
<sequence length="167" mass="18259">MTDRWDQHFLRLTLEHARMSKDPSTKVGAVIVGPDREIRASGFNGFPRGIADTMERLTNREVKLSLVVHAEMNAVLNAVRSGVSVKACTLYLSATDESGAVWGGPPCTRCTVELIQAGITEVVSLPFKAVPSRWKDSIEAARALLTEAGVSYREIERLSPPAEKVQP</sequence>
<feature type="binding site" evidence="3">
    <location>
        <position position="69"/>
    </location>
    <ligand>
        <name>Zn(2+)</name>
        <dbReference type="ChEBI" id="CHEBI:29105"/>
        <note>catalytic</note>
    </ligand>
</feature>
<evidence type="ECO:0000259" key="4">
    <source>
        <dbReference type="PROSITE" id="PS51747"/>
    </source>
</evidence>
<keyword evidence="3" id="KW-0862">Zinc</keyword>
<keyword evidence="3" id="KW-0479">Metal-binding</keyword>
<reference evidence="6" key="1">
    <citation type="submission" date="2020-05" db="EMBL/GenBank/DDBJ databases">
        <authorList>
            <person name="Chiriac C."/>
            <person name="Salcher M."/>
            <person name="Ghai R."/>
            <person name="Kavagutti S V."/>
        </authorList>
    </citation>
    <scope>NUCLEOTIDE SEQUENCE</scope>
</reference>
<protein>
    <submittedName>
        <fullName evidence="6">ComEB Deoxycytidylate deaminase</fullName>
    </submittedName>
</protein>
<dbReference type="Pfam" id="PF00383">
    <property type="entry name" value="dCMP_cyt_deam_1"/>
    <property type="match status" value="1"/>
</dbReference>
<organism evidence="6">
    <name type="scientific">uncultured Caudovirales phage</name>
    <dbReference type="NCBI Taxonomy" id="2100421"/>
    <lineage>
        <taxon>Viruses</taxon>
        <taxon>Duplodnaviria</taxon>
        <taxon>Heunggongvirae</taxon>
        <taxon>Uroviricota</taxon>
        <taxon>Caudoviricetes</taxon>
        <taxon>Peduoviridae</taxon>
        <taxon>Maltschvirus</taxon>
        <taxon>Maltschvirus maltsch</taxon>
    </lineage>
</organism>
<evidence type="ECO:0000256" key="3">
    <source>
        <dbReference type="PIRSR" id="PIRSR006019-2"/>
    </source>
</evidence>
<dbReference type="InterPro" id="IPR002125">
    <property type="entry name" value="CMP_dCMP_dom"/>
</dbReference>
<dbReference type="GO" id="GO:0006220">
    <property type="term" value="P:pyrimidine nucleotide metabolic process"/>
    <property type="evidence" value="ECO:0007669"/>
    <property type="project" value="InterPro"/>
</dbReference>
<evidence type="ECO:0000313" key="6">
    <source>
        <dbReference type="EMBL" id="CAB4195572.1"/>
    </source>
</evidence>
<feature type="active site" description="Proton donor" evidence="2">
    <location>
        <position position="71"/>
    </location>
</feature>
<evidence type="ECO:0000256" key="1">
    <source>
        <dbReference type="ARBA" id="ARBA00022801"/>
    </source>
</evidence>
<keyword evidence="1" id="KW-0378">Hydrolase</keyword>
<dbReference type="EMBL" id="LR796812">
    <property type="protein sequence ID" value="CAB4167942.1"/>
    <property type="molecule type" value="Genomic_DNA"/>
</dbReference>
<dbReference type="EMBL" id="LR797513">
    <property type="protein sequence ID" value="CAB4222551.1"/>
    <property type="molecule type" value="Genomic_DNA"/>
</dbReference>
<evidence type="ECO:0000313" key="5">
    <source>
        <dbReference type="EMBL" id="CAB4167942.1"/>
    </source>
</evidence>
<feature type="binding site" evidence="3">
    <location>
        <position position="110"/>
    </location>
    <ligand>
        <name>Zn(2+)</name>
        <dbReference type="ChEBI" id="CHEBI:29105"/>
        <note>catalytic</note>
    </ligand>
</feature>
<feature type="binding site" evidence="3">
    <location>
        <position position="107"/>
    </location>
    <ligand>
        <name>Zn(2+)</name>
        <dbReference type="ChEBI" id="CHEBI:29105"/>
        <note>catalytic</note>
    </ligand>
</feature>
<dbReference type="SUPFAM" id="SSF53927">
    <property type="entry name" value="Cytidine deaminase-like"/>
    <property type="match status" value="1"/>
</dbReference>
<evidence type="ECO:0000313" key="7">
    <source>
        <dbReference type="EMBL" id="CAB4222551.1"/>
    </source>
</evidence>
<accession>A0A6J5RHN3</accession>
<dbReference type="PANTHER" id="PTHR11086:SF18">
    <property type="entry name" value="DEOXYCYTIDYLATE DEAMINASE"/>
    <property type="match status" value="1"/>
</dbReference>
<evidence type="ECO:0000256" key="2">
    <source>
        <dbReference type="PIRSR" id="PIRSR006019-1"/>
    </source>
</evidence>
<dbReference type="Gene3D" id="3.40.140.10">
    <property type="entry name" value="Cytidine Deaminase, domain 2"/>
    <property type="match status" value="1"/>
</dbReference>
<comment type="cofactor">
    <cofactor evidence="3">
        <name>Zn(2+)</name>
        <dbReference type="ChEBI" id="CHEBI:29105"/>
    </cofactor>
</comment>
<gene>
    <name evidence="6" type="ORF">UFOVP1293_43</name>
    <name evidence="7" type="ORF">UFOVP1644_61</name>
    <name evidence="5" type="ORF">UFOVP860_68</name>
</gene>
<dbReference type="PIRSF" id="PIRSF006019">
    <property type="entry name" value="dCMP_deaminase"/>
    <property type="match status" value="1"/>
</dbReference>
<dbReference type="PROSITE" id="PS51747">
    <property type="entry name" value="CYT_DCMP_DEAMINASES_2"/>
    <property type="match status" value="1"/>
</dbReference>
<dbReference type="InterPro" id="IPR016473">
    <property type="entry name" value="dCMP_deaminase"/>
</dbReference>
<dbReference type="InterPro" id="IPR016193">
    <property type="entry name" value="Cytidine_deaminase-like"/>
</dbReference>
<name>A0A6J5RHN3_9CAUD</name>
<proteinExistence type="predicted"/>
<dbReference type="GO" id="GO:0004132">
    <property type="term" value="F:dCMP deaminase activity"/>
    <property type="evidence" value="ECO:0007669"/>
    <property type="project" value="InterPro"/>
</dbReference>
<feature type="domain" description="CMP/dCMP-type deaminase" evidence="4">
    <location>
        <begin position="4"/>
        <end position="145"/>
    </location>
</feature>
<dbReference type="EMBL" id="LR797244">
    <property type="protein sequence ID" value="CAB4195572.1"/>
    <property type="molecule type" value="Genomic_DNA"/>
</dbReference>
<dbReference type="PANTHER" id="PTHR11086">
    <property type="entry name" value="DEOXYCYTIDYLATE DEAMINASE-RELATED"/>
    <property type="match status" value="1"/>
</dbReference>
<dbReference type="InterPro" id="IPR015517">
    <property type="entry name" value="dCMP_deaminase-rel"/>
</dbReference>